<evidence type="ECO:0000256" key="1">
    <source>
        <dbReference type="ARBA" id="ARBA00022723"/>
    </source>
</evidence>
<dbReference type="RefSeq" id="WP_055302221.1">
    <property type="nucleotide sequence ID" value="NZ_CYYR01000014.1"/>
</dbReference>
<dbReference type="Gene3D" id="3.30.70.20">
    <property type="match status" value="1"/>
</dbReference>
<keyword evidence="1" id="KW-0479">Metal-binding</keyword>
<accession>A0A174C4P4</accession>
<proteinExistence type="predicted"/>
<dbReference type="InterPro" id="IPR007525">
    <property type="entry name" value="FrhB_FdhB_C"/>
</dbReference>
<dbReference type="PROSITE" id="PS51379">
    <property type="entry name" value="4FE4S_FER_2"/>
    <property type="match status" value="2"/>
</dbReference>
<dbReference type="InterPro" id="IPR007345">
    <property type="entry name" value="Polysacch_pyruvyl_Trfase"/>
</dbReference>
<dbReference type="PANTHER" id="PTHR43193:SF2">
    <property type="entry name" value="POLYFERREDOXIN PROTEIN FWDF"/>
    <property type="match status" value="1"/>
</dbReference>
<dbReference type="GO" id="GO:0046872">
    <property type="term" value="F:metal ion binding"/>
    <property type="evidence" value="ECO:0007669"/>
    <property type="project" value="UniProtKB-KW"/>
</dbReference>
<feature type="domain" description="4Fe-4S ferredoxin-type" evidence="4">
    <location>
        <begin position="6"/>
        <end position="35"/>
    </location>
</feature>
<dbReference type="EMBL" id="QRTF01000017">
    <property type="protein sequence ID" value="RGQ48997.1"/>
    <property type="molecule type" value="Genomic_DNA"/>
</dbReference>
<dbReference type="AlphaFoldDB" id="A0A174C4P4"/>
<gene>
    <name evidence="6" type="ORF">DWY96_08965</name>
    <name evidence="5" type="ORF">ERS852392_02095</name>
</gene>
<keyword evidence="3" id="KW-0411">Iron-sulfur</keyword>
<protein>
    <submittedName>
        <fullName evidence="6">4Fe-4S dicluster domain-containing protein</fullName>
    </submittedName>
    <submittedName>
        <fullName evidence="5">F420H2 dehydrogenase subunit F</fullName>
    </submittedName>
</protein>
<evidence type="ECO:0000313" key="5">
    <source>
        <dbReference type="EMBL" id="CUO07797.1"/>
    </source>
</evidence>
<reference evidence="5 7" key="1">
    <citation type="submission" date="2015-09" db="EMBL/GenBank/DDBJ databases">
        <authorList>
            <consortium name="Pathogen Informatics"/>
        </authorList>
    </citation>
    <scope>NUCLEOTIDE SEQUENCE [LARGE SCALE GENOMIC DNA]</scope>
    <source>
        <strain evidence="5 7">2789STDY5608835</strain>
    </source>
</reference>
<dbReference type="Pfam" id="PF04230">
    <property type="entry name" value="PS_pyruv_trans"/>
    <property type="match status" value="1"/>
</dbReference>
<dbReference type="InterPro" id="IPR017900">
    <property type="entry name" value="4Fe4S_Fe_S_CS"/>
</dbReference>
<dbReference type="GO" id="GO:0051536">
    <property type="term" value="F:iron-sulfur cluster binding"/>
    <property type="evidence" value="ECO:0007669"/>
    <property type="project" value="UniProtKB-KW"/>
</dbReference>
<name>A0A174C4P4_9FIRM</name>
<dbReference type="SUPFAM" id="SSF54862">
    <property type="entry name" value="4Fe-4S ferredoxins"/>
    <property type="match status" value="1"/>
</dbReference>
<organism evidence="5 7">
    <name type="scientific">Roseburia inulinivorans</name>
    <dbReference type="NCBI Taxonomy" id="360807"/>
    <lineage>
        <taxon>Bacteria</taxon>
        <taxon>Bacillati</taxon>
        <taxon>Bacillota</taxon>
        <taxon>Clostridia</taxon>
        <taxon>Lachnospirales</taxon>
        <taxon>Lachnospiraceae</taxon>
        <taxon>Roseburia</taxon>
    </lineage>
</organism>
<dbReference type="InterPro" id="IPR052977">
    <property type="entry name" value="Polyferredoxin-like_ET"/>
</dbReference>
<feature type="domain" description="4Fe-4S ferredoxin-type" evidence="4">
    <location>
        <begin position="40"/>
        <end position="70"/>
    </location>
</feature>
<dbReference type="Proteomes" id="UP000095395">
    <property type="component" value="Unassembled WGS sequence"/>
</dbReference>
<evidence type="ECO:0000313" key="7">
    <source>
        <dbReference type="Proteomes" id="UP000095395"/>
    </source>
</evidence>
<evidence type="ECO:0000256" key="3">
    <source>
        <dbReference type="ARBA" id="ARBA00023014"/>
    </source>
</evidence>
<evidence type="ECO:0000256" key="2">
    <source>
        <dbReference type="ARBA" id="ARBA00023004"/>
    </source>
</evidence>
<dbReference type="PANTHER" id="PTHR43193">
    <property type="match status" value="1"/>
</dbReference>
<dbReference type="Proteomes" id="UP000283738">
    <property type="component" value="Unassembled WGS sequence"/>
</dbReference>
<dbReference type="Pfam" id="PF04432">
    <property type="entry name" value="FrhB_FdhB_C"/>
    <property type="match status" value="1"/>
</dbReference>
<sequence>MEKDTVVNIIEKDRCTGCSACHDICSVNAIEMCEDEVGFLRPHIITDKCVNCGKCVDICPVINRIKENSTKPKIYAARANDNVRRNSSSGGVFSLLAEIIFEKGGCVFGAYFDEDMTLKHGIAYDEHTLEKMRGSKYVQSNMCDIYKAVRNKIKENEWVLFVGTPCQVAALNLFLKNIDTSRLITVDILCHGVPSQKMLKRYIKEKSSGKNTIDIQFRDKEFGWRADYIKIVFDDGTSYVENVHSDEYVKGFLKNVILRKCCHNCSFSDFPRQGDISIGDFWGIDTVDMGENDGKGTSIIVSNSEKGKELVEILKKKCLSFKEEDVEPLLLPNRFKALYKENPNRDRFMREFAKSESYCASVNKVLSVNDSKEKEQKIKYDVGLVSNFYAGNFGGSLTQLALYNFLRENGNTVLMIEHPEESPSKPITKTLEKIYLKNPYPKKDICKTYGTKWQMSELNDVCNTFVVGSDQLFQAELFRLLGEFTSLDWVDDNKKKIAYAASFGHKKLYIDRDVLKNMKYGISRFDSFSVREEDAIDICKQNFGIDVAWVMDPVFLCDKKVYEDLASNVKREHSEPYIASYILDPTREKRDIIKFVEEKRGLKAEVYSELGYSDEYIAPLEGLNVVQLKIEERLKSIMECDFFVTDSFHGTCFALIMGKPFISIVNTARGASRFYSIGHKLNVMDRIVESFDDVKQRYGQLKEMDYTKVTNRIRDEVDFSKKWLLEQLNRKTLDKITDRDYLRRILSLQSKKIDELEMKLQNVCNVARTDNILNYVTDIYSYLNVLNNIKERVGIVISVKDTSGLLYNNSIDTYMKKIGNTYNLVGKHWRSYVMLSVNGVLLYEKMNDDGESIEYKQNIGLHCVEVFSSIFKHENTARIMIDGVDYAVNRRGLNIVVFDTQNFKVIDSVVFDTHATGIPCYHLSDDKKVK</sequence>
<dbReference type="PROSITE" id="PS00198">
    <property type="entry name" value="4FE4S_FER_1"/>
    <property type="match status" value="1"/>
</dbReference>
<evidence type="ECO:0000259" key="4">
    <source>
        <dbReference type="PROSITE" id="PS51379"/>
    </source>
</evidence>
<evidence type="ECO:0000313" key="8">
    <source>
        <dbReference type="Proteomes" id="UP000283738"/>
    </source>
</evidence>
<evidence type="ECO:0000313" key="6">
    <source>
        <dbReference type="EMBL" id="RGQ48997.1"/>
    </source>
</evidence>
<dbReference type="InterPro" id="IPR017896">
    <property type="entry name" value="4Fe4S_Fe-S-bd"/>
</dbReference>
<dbReference type="EMBL" id="CYYR01000014">
    <property type="protein sequence ID" value="CUO07797.1"/>
    <property type="molecule type" value="Genomic_DNA"/>
</dbReference>
<dbReference type="Pfam" id="PF12838">
    <property type="entry name" value="Fer4_7"/>
    <property type="match status" value="1"/>
</dbReference>
<reference evidence="6 8" key="2">
    <citation type="submission" date="2018-08" db="EMBL/GenBank/DDBJ databases">
        <title>A genome reference for cultivated species of the human gut microbiota.</title>
        <authorList>
            <person name="Zou Y."/>
            <person name="Xue W."/>
            <person name="Luo G."/>
        </authorList>
    </citation>
    <scope>NUCLEOTIDE SEQUENCE [LARGE SCALE GENOMIC DNA]</scope>
    <source>
        <strain evidence="6 8">AF28-15</strain>
    </source>
</reference>
<keyword evidence="2" id="KW-0408">Iron</keyword>